<feature type="domain" description="Glycylpeptide N-tetradecanoyltransferase N-terminal" evidence="7">
    <location>
        <begin position="89"/>
        <end position="240"/>
    </location>
</feature>
<evidence type="ECO:0000256" key="5">
    <source>
        <dbReference type="RuleBase" id="RU000586"/>
    </source>
</evidence>
<evidence type="ECO:0000256" key="4">
    <source>
        <dbReference type="ARBA" id="ARBA00023315"/>
    </source>
</evidence>
<accession>A0ABM0SLL4</accession>
<reference evidence="10" key="2">
    <citation type="submission" date="2025-08" db="UniProtKB">
        <authorList>
            <consortium name="RefSeq"/>
        </authorList>
    </citation>
    <scope>IDENTIFICATION</scope>
    <source>
        <tissue evidence="10">Leaf</tissue>
    </source>
</reference>
<dbReference type="Proteomes" id="UP000694864">
    <property type="component" value="Chromosome 6"/>
</dbReference>
<name>A0ABM0SLL4_CAMSA</name>
<dbReference type="EC" id="2.3.1.97" evidence="2 5"/>
<keyword evidence="4 5" id="KW-0012">Acyltransferase</keyword>
<protein>
    <recommendedName>
        <fullName evidence="2 5">Glycylpeptide N-tetradecanoyltransferase</fullName>
        <ecNumber evidence="2 5">2.3.1.97</ecNumber>
    </recommendedName>
</protein>
<gene>
    <name evidence="10" type="primary">LOC104699440</name>
</gene>
<evidence type="ECO:0000256" key="1">
    <source>
        <dbReference type="ARBA" id="ARBA00009469"/>
    </source>
</evidence>
<dbReference type="Gene3D" id="3.40.630.170">
    <property type="match status" value="1"/>
</dbReference>
<evidence type="ECO:0000313" key="10">
    <source>
        <dbReference type="RefSeq" id="XP_010413046.1"/>
    </source>
</evidence>
<dbReference type="InterPro" id="IPR022677">
    <property type="entry name" value="NMT_C"/>
</dbReference>
<dbReference type="SUPFAM" id="SSF55729">
    <property type="entry name" value="Acyl-CoA N-acyltransferases (Nat)"/>
    <property type="match status" value="2"/>
</dbReference>
<dbReference type="Pfam" id="PF01233">
    <property type="entry name" value="NMT"/>
    <property type="match status" value="1"/>
</dbReference>
<comment type="catalytic activity">
    <reaction evidence="5">
        <text>N-terminal glycyl-[protein] + tetradecanoyl-CoA = N-tetradecanoylglycyl-[protein] + CoA + H(+)</text>
        <dbReference type="Rhea" id="RHEA:15521"/>
        <dbReference type="Rhea" id="RHEA-COMP:12666"/>
        <dbReference type="Rhea" id="RHEA-COMP:12667"/>
        <dbReference type="ChEBI" id="CHEBI:15378"/>
        <dbReference type="ChEBI" id="CHEBI:57287"/>
        <dbReference type="ChEBI" id="CHEBI:57385"/>
        <dbReference type="ChEBI" id="CHEBI:64723"/>
        <dbReference type="ChEBI" id="CHEBI:133050"/>
        <dbReference type="EC" id="2.3.1.97"/>
    </reaction>
</comment>
<comment type="similarity">
    <text evidence="1 6">Belongs to the NMT family.</text>
</comment>
<dbReference type="GeneID" id="104699440"/>
<dbReference type="PANTHER" id="PTHR11377">
    <property type="entry name" value="N-MYRISTOYL TRANSFERASE"/>
    <property type="match status" value="1"/>
</dbReference>
<dbReference type="InterPro" id="IPR022676">
    <property type="entry name" value="NMT_N"/>
</dbReference>
<evidence type="ECO:0000256" key="2">
    <source>
        <dbReference type="ARBA" id="ARBA00012923"/>
    </source>
</evidence>
<evidence type="ECO:0000256" key="6">
    <source>
        <dbReference type="RuleBase" id="RU004178"/>
    </source>
</evidence>
<dbReference type="RefSeq" id="XP_010413046.1">
    <property type="nucleotide sequence ID" value="XM_010414744.1"/>
</dbReference>
<dbReference type="Pfam" id="PF02799">
    <property type="entry name" value="NMT_C"/>
    <property type="match status" value="1"/>
</dbReference>
<sequence>MTKRCLDDFDPEISSKLTLRTARAQKSSLKTCQYLSLSKYEKVDQIVEANPLAKGDTSAPRLPCSEILKTQPVEQLKDMGDTSLPEGTVEPATPLSEVRQEPHDLPSPALEWTTCDLNSDDMCAEVCNFLNQHYADVKQLFKENYTNEFLRWALCPPGYYQSWHIGVRAKTSKKLVAFISGVPERIRVHDEVVKFAKIDILCVQKSLRSTGIAHAMIKEVTRRVHLEDIWQAAYSLPNIRAKKPVTTIVCHCQYWMRMLNPQKLVDTGFTSYRNKEQVRRFNKANKLPDATVTPGFREMELRDVPAVTELLRNYLREFRVATDFDENDVKHWLLPRENVVHFYVVECPVTHVVTDFCSTFTVSLTIDGNLRHKTVEIAYSYYNVATQTPLPQLMKDALIVSNQKGIDRQGEI</sequence>
<keyword evidence="9" id="KW-1185">Reference proteome</keyword>
<feature type="domain" description="Glycylpeptide N-tetradecanoyltransferase C-terminal" evidence="8">
    <location>
        <begin position="266"/>
        <end position="407"/>
    </location>
</feature>
<evidence type="ECO:0000313" key="9">
    <source>
        <dbReference type="Proteomes" id="UP000694864"/>
    </source>
</evidence>
<comment type="function">
    <text evidence="5">Adds a myristoyl group to the N-terminal glycine residue of certain cellular proteins.</text>
</comment>
<organism evidence="9 10">
    <name type="scientific">Camelina sativa</name>
    <name type="common">False flax</name>
    <name type="synonym">Myagrum sativum</name>
    <dbReference type="NCBI Taxonomy" id="90675"/>
    <lineage>
        <taxon>Eukaryota</taxon>
        <taxon>Viridiplantae</taxon>
        <taxon>Streptophyta</taxon>
        <taxon>Embryophyta</taxon>
        <taxon>Tracheophyta</taxon>
        <taxon>Spermatophyta</taxon>
        <taxon>Magnoliopsida</taxon>
        <taxon>eudicotyledons</taxon>
        <taxon>Gunneridae</taxon>
        <taxon>Pentapetalae</taxon>
        <taxon>rosids</taxon>
        <taxon>malvids</taxon>
        <taxon>Brassicales</taxon>
        <taxon>Brassicaceae</taxon>
        <taxon>Camelineae</taxon>
        <taxon>Camelina</taxon>
    </lineage>
</organism>
<proteinExistence type="inferred from homology"/>
<dbReference type="PANTHER" id="PTHR11377:SF17">
    <property type="entry name" value="GLYCYLPEPTIDE N-TETRADECANOYLTRANSFERASE 1-RELATED"/>
    <property type="match status" value="1"/>
</dbReference>
<reference evidence="9" key="1">
    <citation type="journal article" date="2014" name="Nat. Commun.">
        <title>The emerging biofuel crop Camelina sativa retains a highly undifferentiated hexaploid genome structure.</title>
        <authorList>
            <person name="Kagale S."/>
            <person name="Koh C."/>
            <person name="Nixon J."/>
            <person name="Bollina V."/>
            <person name="Clarke W.E."/>
            <person name="Tuteja R."/>
            <person name="Spillane C."/>
            <person name="Robinson S.J."/>
            <person name="Links M.G."/>
            <person name="Clarke C."/>
            <person name="Higgins E.E."/>
            <person name="Huebert T."/>
            <person name="Sharpe A.G."/>
            <person name="Parkin I.A."/>
        </authorList>
    </citation>
    <scope>NUCLEOTIDE SEQUENCE [LARGE SCALE GENOMIC DNA]</scope>
    <source>
        <strain evidence="9">cv. DH55</strain>
    </source>
</reference>
<dbReference type="InterPro" id="IPR000903">
    <property type="entry name" value="NMT"/>
</dbReference>
<keyword evidence="3 5" id="KW-0808">Transferase</keyword>
<dbReference type="InterPro" id="IPR016181">
    <property type="entry name" value="Acyl_CoA_acyltransferase"/>
</dbReference>
<dbReference type="PIRSF" id="PIRSF015892">
    <property type="entry name" value="N-myristl_transf"/>
    <property type="match status" value="1"/>
</dbReference>
<evidence type="ECO:0000259" key="8">
    <source>
        <dbReference type="Pfam" id="PF02799"/>
    </source>
</evidence>
<evidence type="ECO:0000259" key="7">
    <source>
        <dbReference type="Pfam" id="PF01233"/>
    </source>
</evidence>
<evidence type="ECO:0000256" key="3">
    <source>
        <dbReference type="ARBA" id="ARBA00022679"/>
    </source>
</evidence>